<keyword evidence="3 5" id="KW-1133">Transmembrane helix</keyword>
<dbReference type="GO" id="GO:0016765">
    <property type="term" value="F:transferase activity, transferring alkyl or aryl (other than methyl) groups"/>
    <property type="evidence" value="ECO:0007669"/>
    <property type="project" value="InterPro"/>
</dbReference>
<evidence type="ECO:0000256" key="4">
    <source>
        <dbReference type="ARBA" id="ARBA00023136"/>
    </source>
</evidence>
<keyword evidence="6" id="KW-0808">Transferase</keyword>
<evidence type="ECO:0000256" key="5">
    <source>
        <dbReference type="SAM" id="Phobius"/>
    </source>
</evidence>
<accession>A0A7Z7FEQ8</accession>
<keyword evidence="2 5" id="KW-0812">Transmembrane</keyword>
<dbReference type="RefSeq" id="WP_091710269.1">
    <property type="nucleotide sequence ID" value="NZ_FNCA01000006.1"/>
</dbReference>
<comment type="subcellular location">
    <subcellularLocation>
        <location evidence="1">Cell membrane</location>
        <topology evidence="1">Multi-pass membrane protein</topology>
    </subcellularLocation>
</comment>
<feature type="transmembrane region" description="Helical" evidence="5">
    <location>
        <begin position="149"/>
        <end position="170"/>
    </location>
</feature>
<reference evidence="6 7" key="1">
    <citation type="submission" date="2016-10" db="EMBL/GenBank/DDBJ databases">
        <authorList>
            <person name="Varghese N."/>
            <person name="Submissions S."/>
        </authorList>
    </citation>
    <scope>NUCLEOTIDE SEQUENCE [LARGE SCALE GENOMIC DNA]</scope>
    <source>
        <strain evidence="6 7">PL 12/M</strain>
    </source>
</reference>
<feature type="transmembrane region" description="Helical" evidence="5">
    <location>
        <begin position="55"/>
        <end position="73"/>
    </location>
</feature>
<dbReference type="EMBL" id="FNCA01000006">
    <property type="protein sequence ID" value="SDG02592.1"/>
    <property type="molecule type" value="Genomic_DNA"/>
</dbReference>
<dbReference type="Pfam" id="PF01040">
    <property type="entry name" value="UbiA"/>
    <property type="match status" value="1"/>
</dbReference>
<dbReference type="InterPro" id="IPR000537">
    <property type="entry name" value="UbiA_prenyltransferase"/>
</dbReference>
<gene>
    <name evidence="6" type="ORF">SAMN04488589_1957</name>
</gene>
<feature type="transmembrane region" description="Helical" evidence="5">
    <location>
        <begin position="176"/>
        <end position="196"/>
    </location>
</feature>
<comment type="caution">
    <text evidence="6">The sequence shown here is derived from an EMBL/GenBank/DDBJ whole genome shotgun (WGS) entry which is preliminary data.</text>
</comment>
<feature type="transmembrane region" description="Helical" evidence="5">
    <location>
        <begin position="109"/>
        <end position="137"/>
    </location>
</feature>
<feature type="transmembrane region" description="Helical" evidence="5">
    <location>
        <begin position="29"/>
        <end position="48"/>
    </location>
</feature>
<feature type="transmembrane region" description="Helical" evidence="5">
    <location>
        <begin position="273"/>
        <end position="297"/>
    </location>
</feature>
<dbReference type="GO" id="GO:0005886">
    <property type="term" value="C:plasma membrane"/>
    <property type="evidence" value="ECO:0007669"/>
    <property type="project" value="UniProtKB-SubCell"/>
</dbReference>
<keyword evidence="7" id="KW-1185">Reference proteome</keyword>
<protein>
    <submittedName>
        <fullName evidence="6">UbiA prenyltransferase family protein</fullName>
    </submittedName>
</protein>
<dbReference type="Proteomes" id="UP000199259">
    <property type="component" value="Unassembled WGS sequence"/>
</dbReference>
<feature type="transmembrane region" description="Helical" evidence="5">
    <location>
        <begin position="227"/>
        <end position="253"/>
    </location>
</feature>
<dbReference type="OrthoDB" id="293340at2157"/>
<evidence type="ECO:0000256" key="2">
    <source>
        <dbReference type="ARBA" id="ARBA00022692"/>
    </source>
</evidence>
<evidence type="ECO:0000313" key="7">
    <source>
        <dbReference type="Proteomes" id="UP000199259"/>
    </source>
</evidence>
<evidence type="ECO:0000256" key="1">
    <source>
        <dbReference type="ARBA" id="ARBA00004651"/>
    </source>
</evidence>
<dbReference type="Gene3D" id="1.20.120.1780">
    <property type="entry name" value="UbiA prenyltransferase"/>
    <property type="match status" value="1"/>
</dbReference>
<proteinExistence type="predicted"/>
<evidence type="ECO:0000256" key="3">
    <source>
        <dbReference type="ARBA" id="ARBA00022989"/>
    </source>
</evidence>
<keyword evidence="4 5" id="KW-0472">Membrane</keyword>
<dbReference type="AlphaFoldDB" id="A0A7Z7FEQ8"/>
<organism evidence="6 7">
    <name type="scientific">Methanolobus vulcani</name>
    <dbReference type="NCBI Taxonomy" id="38026"/>
    <lineage>
        <taxon>Archaea</taxon>
        <taxon>Methanobacteriati</taxon>
        <taxon>Methanobacteriota</taxon>
        <taxon>Stenosarchaea group</taxon>
        <taxon>Methanomicrobia</taxon>
        <taxon>Methanosarcinales</taxon>
        <taxon>Methanosarcinaceae</taxon>
        <taxon>Methanolobus</taxon>
    </lineage>
</organism>
<evidence type="ECO:0000313" key="6">
    <source>
        <dbReference type="EMBL" id="SDG02592.1"/>
    </source>
</evidence>
<sequence>MSSNVHAVSSGLGFRNDIVMLMNMLWRELVFGGHLFAIGSVSVVMACCIMFMIPVSWDILFVTYLMFYAIYLYDYTQGASSDEATNSSRAKYLLCKNKSKCTVIISSTVFFTIMIFFTSFTITAIGIAILVLGLLYGSHFKKLTKKIPAFKNVFVSIVWAFMAIFAFVYYSLPITYGAMMLALFVFIRMMNIQILFDVRDMEGDRKDGLLTVPAILGDRKYPFILRLINIVSIIFMLECVVMGILPAFTLAIIPMFYYAVSYINRVVRSRKEYTSYVFAAFEPIMWSIFIFAGKYVAMLSVF</sequence>
<name>A0A7Z7FEQ8_9EURY</name>